<dbReference type="VEuPathDB" id="FungiDB:PSTT_15139"/>
<keyword evidence="2" id="KW-1185">Reference proteome</keyword>
<reference evidence="1 2" key="1">
    <citation type="submission" date="2017-12" db="EMBL/GenBank/DDBJ databases">
        <title>Gene loss provides genomic basis for host adaptation in cereal stripe rust fungi.</title>
        <authorList>
            <person name="Xia C."/>
        </authorList>
    </citation>
    <scope>NUCLEOTIDE SEQUENCE [LARGE SCALE GENOMIC DNA]</scope>
    <source>
        <strain evidence="1 2">93TX-2</strain>
    </source>
</reference>
<dbReference type="AlphaFoldDB" id="A0A2S4WJ13"/>
<evidence type="ECO:0000313" key="1">
    <source>
        <dbReference type="EMBL" id="POW21729.1"/>
    </source>
</evidence>
<reference evidence="2" key="3">
    <citation type="journal article" date="2018" name="Mol. Plant Microbe Interact.">
        <title>Genome sequence resources for the wheat stripe rust pathogen (Puccinia striiformis f. sp. tritici) and the barley stripe rust pathogen (Puccinia striiformis f. sp. hordei).</title>
        <authorList>
            <person name="Xia C."/>
            <person name="Wang M."/>
            <person name="Yin C."/>
            <person name="Cornejo O.E."/>
            <person name="Hulbert S.H."/>
            <person name="Chen X."/>
        </authorList>
    </citation>
    <scope>NUCLEOTIDE SEQUENCE [LARGE SCALE GENOMIC DNA]</scope>
    <source>
        <strain evidence="2">93TX-2</strain>
    </source>
</reference>
<sequence>MVPKSNQHYVKVQAILDTTEFIAEHCTHFDYRISYLLAIFGALQEELANELWIHLVSLSQTGPHISKDTSNQGHSERIANWEEHPGGLIAEALYVLFNELSQMLNSSSIKYPDQREWKHI</sequence>
<protein>
    <submittedName>
        <fullName evidence="1">Uncharacterized protein</fullName>
    </submittedName>
</protein>
<proteinExistence type="predicted"/>
<dbReference type="VEuPathDB" id="FungiDB:PSHT_02109"/>
<dbReference type="Proteomes" id="UP000238274">
    <property type="component" value="Unassembled WGS sequence"/>
</dbReference>
<name>A0A2S4WJ13_9BASI</name>
<gene>
    <name evidence="1" type="ORF">PSHT_02109</name>
</gene>
<dbReference type="EMBL" id="PKSM01000017">
    <property type="protein sequence ID" value="POW21729.1"/>
    <property type="molecule type" value="Genomic_DNA"/>
</dbReference>
<evidence type="ECO:0000313" key="2">
    <source>
        <dbReference type="Proteomes" id="UP000238274"/>
    </source>
</evidence>
<reference evidence="2" key="2">
    <citation type="journal article" date="2018" name="BMC Genomics">
        <title>Genomic insights into host adaptation between the wheat stripe rust pathogen (Puccinia striiformis f. sp. tritici) and the barley stripe rust pathogen (Puccinia striiformis f. sp. hordei).</title>
        <authorList>
            <person name="Xia C."/>
            <person name="Wang M."/>
            <person name="Yin C."/>
            <person name="Cornejo O.E."/>
            <person name="Hulbert S.H."/>
            <person name="Chen X."/>
        </authorList>
    </citation>
    <scope>NUCLEOTIDE SEQUENCE [LARGE SCALE GENOMIC DNA]</scope>
    <source>
        <strain evidence="2">93TX-2</strain>
    </source>
</reference>
<comment type="caution">
    <text evidence="1">The sequence shown here is derived from an EMBL/GenBank/DDBJ whole genome shotgun (WGS) entry which is preliminary data.</text>
</comment>
<organism evidence="1 2">
    <name type="scientific">Puccinia striiformis</name>
    <dbReference type="NCBI Taxonomy" id="27350"/>
    <lineage>
        <taxon>Eukaryota</taxon>
        <taxon>Fungi</taxon>
        <taxon>Dikarya</taxon>
        <taxon>Basidiomycota</taxon>
        <taxon>Pucciniomycotina</taxon>
        <taxon>Pucciniomycetes</taxon>
        <taxon>Pucciniales</taxon>
        <taxon>Pucciniaceae</taxon>
        <taxon>Puccinia</taxon>
    </lineage>
</organism>
<accession>A0A2S4WJ13</accession>